<name>W0RQE1_9BACT</name>
<dbReference type="OrthoDB" id="9797332at2"/>
<dbReference type="eggNOG" id="ENOG50344QM">
    <property type="taxonomic scope" value="Bacteria"/>
</dbReference>
<dbReference type="AlphaFoldDB" id="W0RQE1"/>
<gene>
    <name evidence="2" type="ORF">J421_4201</name>
</gene>
<reference evidence="2 3" key="1">
    <citation type="journal article" date="2014" name="Genome Announc.">
        <title>Genome Sequence and Methylome of Soil Bacterium Gemmatirosa kalamazoonensis KBS708T, a Member of the Rarely Cultivated Gemmatimonadetes Phylum.</title>
        <authorList>
            <person name="Debruyn J.M."/>
            <person name="Radosevich M."/>
            <person name="Wommack K.E."/>
            <person name="Polson S.W."/>
            <person name="Hauser L.J."/>
            <person name="Fawaz M.N."/>
            <person name="Korlach J."/>
            <person name="Tsai Y.C."/>
        </authorList>
    </citation>
    <scope>NUCLEOTIDE SEQUENCE [LARGE SCALE GENOMIC DNA]</scope>
    <source>
        <strain evidence="2 3">KBS708</strain>
    </source>
</reference>
<proteinExistence type="predicted"/>
<accession>W0RQE1</accession>
<keyword evidence="3" id="KW-1185">Reference proteome</keyword>
<dbReference type="RefSeq" id="WP_025413176.1">
    <property type="nucleotide sequence ID" value="NZ_CP007128.1"/>
</dbReference>
<feature type="region of interest" description="Disordered" evidence="1">
    <location>
        <begin position="1"/>
        <end position="25"/>
    </location>
</feature>
<evidence type="ECO:0000256" key="1">
    <source>
        <dbReference type="SAM" id="MobiDB-lite"/>
    </source>
</evidence>
<sequence length="94" mass="10620">MANKKTHGNNNRGRRDAVATPTPYEEARDELFQHVMQCGVIGAEPDDQREWFDATVAYLTDRYPELTPAQMQELRTLGERFAQPPKRQTAGSAA</sequence>
<evidence type="ECO:0000313" key="2">
    <source>
        <dbReference type="EMBL" id="AHG91738.1"/>
    </source>
</evidence>
<organism evidence="2 3">
    <name type="scientific">Gemmatirosa kalamazoonensis</name>
    <dbReference type="NCBI Taxonomy" id="861299"/>
    <lineage>
        <taxon>Bacteria</taxon>
        <taxon>Pseudomonadati</taxon>
        <taxon>Gemmatimonadota</taxon>
        <taxon>Gemmatimonadia</taxon>
        <taxon>Gemmatimonadales</taxon>
        <taxon>Gemmatimonadaceae</taxon>
        <taxon>Gemmatirosa</taxon>
    </lineage>
</organism>
<dbReference type="KEGG" id="gba:J421_4201"/>
<evidence type="ECO:0000313" key="3">
    <source>
        <dbReference type="Proteomes" id="UP000019151"/>
    </source>
</evidence>
<dbReference type="HOGENOM" id="CLU_2450376_0_0_0"/>
<dbReference type="EMBL" id="CP007128">
    <property type="protein sequence ID" value="AHG91738.1"/>
    <property type="molecule type" value="Genomic_DNA"/>
</dbReference>
<dbReference type="Proteomes" id="UP000019151">
    <property type="component" value="Chromosome"/>
</dbReference>
<dbReference type="InParanoid" id="W0RQE1"/>
<protein>
    <submittedName>
        <fullName evidence="2">Uncharacterized protein</fullName>
    </submittedName>
</protein>